<proteinExistence type="inferred from homology"/>
<keyword evidence="8" id="KW-0995">Kinetochore</keyword>
<dbReference type="GO" id="GO:0031262">
    <property type="term" value="C:Ndc80 complex"/>
    <property type="evidence" value="ECO:0007669"/>
    <property type="project" value="UniProtKB-UniRule"/>
</dbReference>
<dbReference type="Gene3D" id="1.10.418.30">
    <property type="entry name" value="Ncd80 complex, Ncd80 subunit"/>
    <property type="match status" value="1"/>
</dbReference>
<dbReference type="InterPro" id="IPR055260">
    <property type="entry name" value="Ndc80_CH"/>
</dbReference>
<reference evidence="12" key="2">
    <citation type="submission" date="2019-01" db="UniProtKB">
        <authorList>
            <consortium name="EnsemblPlants"/>
        </authorList>
    </citation>
    <scope>IDENTIFICATION</scope>
    <source>
        <strain evidence="12">cv. Heinz 1706</strain>
    </source>
</reference>
<evidence type="ECO:0000256" key="9">
    <source>
        <dbReference type="SAM" id="Coils"/>
    </source>
</evidence>
<evidence type="ECO:0000256" key="1">
    <source>
        <dbReference type="ARBA" id="ARBA00007050"/>
    </source>
</evidence>
<evidence type="ECO:0000256" key="3">
    <source>
        <dbReference type="ARBA" id="ARBA00022618"/>
    </source>
</evidence>
<evidence type="ECO:0000256" key="4">
    <source>
        <dbReference type="ARBA" id="ARBA00022776"/>
    </source>
</evidence>
<keyword evidence="7 8" id="KW-0137">Centromere</keyword>
<organism evidence="12">
    <name type="scientific">Solanum lycopersicum</name>
    <name type="common">Tomato</name>
    <name type="synonym">Lycopersicon esculentum</name>
    <dbReference type="NCBI Taxonomy" id="4081"/>
    <lineage>
        <taxon>Eukaryota</taxon>
        <taxon>Viridiplantae</taxon>
        <taxon>Streptophyta</taxon>
        <taxon>Embryophyta</taxon>
        <taxon>Tracheophyta</taxon>
        <taxon>Spermatophyta</taxon>
        <taxon>Magnoliopsida</taxon>
        <taxon>eudicotyledons</taxon>
        <taxon>Gunneridae</taxon>
        <taxon>Pentapetalae</taxon>
        <taxon>asterids</taxon>
        <taxon>lamiids</taxon>
        <taxon>Solanales</taxon>
        <taxon>Solanaceae</taxon>
        <taxon>Solanoideae</taxon>
        <taxon>Solaneae</taxon>
        <taxon>Solanum</taxon>
        <taxon>Solanum subgen. Lycopersicon</taxon>
    </lineage>
</organism>
<evidence type="ECO:0000256" key="10">
    <source>
        <dbReference type="SAM" id="MobiDB-lite"/>
    </source>
</evidence>
<keyword evidence="8" id="KW-0539">Nucleus</keyword>
<sequence>MRGAGRRRTNSAVPDRRHPPPTPINDPRQFISTGGRDSDASFASSRPSSAGVNTRSSAIPISDRSYQLSALRTINAYLSSHSLPFTLKHPLPSAKDITETLKFILSRFGFSLAESHKLEDDLQTLLKSLNCPVKLNKSALRAPGTPHSWPSLLAAIHWLVQLCKFDDYRMSSAQPLAPSNKELRYTVESYLHYFRGKDDQVDELDRQFMQELEQHKERLVEDVNVLEENVKAQEEKLEEMKTGPSERETLEKEKKNEELKKRVEEQGINSRDADRMKRELHALERDIGDIENQRIEWEEKAWDLDSAIGNMYKKLEELMIECNQSIRRLKLGNEFQYQLNPQGSSPAEVLGINYKKTLKPTLASFEDEMKKSSMGKMEELIYLQQQSSEKAMKLESKRNRLATLQAHIDDLEAQLDLVKKERLDFTSSCAIEAGRIVEEVEAETQKLDQVEREAADFLKASKAKLQETIAQTEEEVQLCAHELFAVVDSVSKYKEYITSKVGMMKNDLAEAAGTIADLHKAGLPVSDANH</sequence>
<dbReference type="Pfam" id="PF03801">
    <property type="entry name" value="Ndc80_HEC"/>
    <property type="match status" value="1"/>
</dbReference>
<feature type="coiled-coil region" evidence="9">
    <location>
        <begin position="394"/>
        <end position="482"/>
    </location>
</feature>
<keyword evidence="13" id="KW-1185">Reference proteome</keyword>
<dbReference type="InterPro" id="IPR038273">
    <property type="entry name" value="Ndc80_sf"/>
</dbReference>
<dbReference type="InterPro" id="IPR055307">
    <property type="entry name" value="NDC80_plants"/>
</dbReference>
<dbReference type="STRING" id="4081.A0A3Q7EQT4"/>
<evidence type="ECO:0000256" key="5">
    <source>
        <dbReference type="ARBA" id="ARBA00023054"/>
    </source>
</evidence>
<evidence type="ECO:0000313" key="13">
    <source>
        <dbReference type="Proteomes" id="UP000004994"/>
    </source>
</evidence>
<keyword evidence="3 8" id="KW-0132">Cell division</keyword>
<dbReference type="GO" id="GO:0051315">
    <property type="term" value="P:attachment of mitotic spindle microtubules to kinetochore"/>
    <property type="evidence" value="ECO:0007669"/>
    <property type="project" value="UniProtKB-UniRule"/>
</dbReference>
<dbReference type="InParanoid" id="A0A3Q7EQT4"/>
<comment type="subcellular location">
    <subcellularLocation>
        <location evidence="8">Chromosome</location>
        <location evidence="8">Centromere</location>
        <location evidence="8">Kinetochore</location>
    </subcellularLocation>
    <subcellularLocation>
        <location evidence="8">Nucleus</location>
    </subcellularLocation>
</comment>
<accession>A0A3Q7EQT4</accession>
<dbReference type="PaxDb" id="4081-Solyc01g104570.2.1"/>
<dbReference type="PANTHER" id="PTHR46681">
    <property type="entry name" value="KINETOCHORE PROTEIN NDC80 HOMOLOG"/>
    <property type="match status" value="1"/>
</dbReference>
<dbReference type="PANTHER" id="PTHR46681:SF1">
    <property type="entry name" value="KINETOCHORE PROTEIN NDC80 HOMOLOG"/>
    <property type="match status" value="1"/>
</dbReference>
<keyword evidence="5 9" id="KW-0175">Coiled coil</keyword>
<comment type="subunit">
    <text evidence="8">Component of the NDC80 complex.</text>
</comment>
<feature type="compositionally biased region" description="Low complexity" evidence="10">
    <location>
        <begin position="40"/>
        <end position="51"/>
    </location>
</feature>
<dbReference type="GO" id="GO:0051301">
    <property type="term" value="P:cell division"/>
    <property type="evidence" value="ECO:0007669"/>
    <property type="project" value="UniProtKB-UniRule"/>
</dbReference>
<feature type="region of interest" description="Disordered" evidence="10">
    <location>
        <begin position="1"/>
        <end position="56"/>
    </location>
</feature>
<evidence type="ECO:0000259" key="11">
    <source>
        <dbReference type="Pfam" id="PF03801"/>
    </source>
</evidence>
<evidence type="ECO:0000256" key="2">
    <source>
        <dbReference type="ARBA" id="ARBA00022454"/>
    </source>
</evidence>
<dbReference type="OMA" id="PSHKFQK"/>
<feature type="region of interest" description="Disordered" evidence="10">
    <location>
        <begin position="234"/>
        <end position="268"/>
    </location>
</feature>
<dbReference type="AlphaFoldDB" id="A0A3Q7EQT4"/>
<dbReference type="FunCoup" id="A0A3Q7EQT4">
    <property type="interactions" value="1312"/>
</dbReference>
<comment type="similarity">
    <text evidence="1 8">Belongs to the NDC80/HEC1 family.</text>
</comment>
<name>A0A3Q7EQT4_SOLLC</name>
<protein>
    <recommendedName>
        <fullName evidence="8">Kinetochore protein NDC80</fullName>
    </recommendedName>
</protein>
<feature type="domain" description="Kinetochore protein Ndc80 CH" evidence="11">
    <location>
        <begin position="35"/>
        <end position="165"/>
    </location>
</feature>
<reference evidence="12" key="1">
    <citation type="journal article" date="2012" name="Nature">
        <title>The tomato genome sequence provides insights into fleshy fruit evolution.</title>
        <authorList>
            <consortium name="Tomato Genome Consortium"/>
        </authorList>
    </citation>
    <scope>NUCLEOTIDE SEQUENCE [LARGE SCALE GENOMIC DNA]</scope>
    <source>
        <strain evidence="12">cv. Heinz 1706</strain>
    </source>
</reference>
<evidence type="ECO:0000256" key="7">
    <source>
        <dbReference type="ARBA" id="ARBA00023328"/>
    </source>
</evidence>
<dbReference type="EnsemblPlants" id="Solyc01g104570.3.1">
    <property type="protein sequence ID" value="Solyc01g104570.3.1"/>
    <property type="gene ID" value="Solyc01g104570.3"/>
</dbReference>
<dbReference type="Proteomes" id="UP000004994">
    <property type="component" value="Chromosome 1"/>
</dbReference>
<comment type="function">
    <text evidence="8">Acts as a component of the essential kinetochore-associated NDC80 complex, which is required for chromosome segregation and spindle checkpoint activity.</text>
</comment>
<keyword evidence="2 8" id="KW-0158">Chromosome</keyword>
<dbReference type="GO" id="GO:0005634">
    <property type="term" value="C:nucleus"/>
    <property type="evidence" value="ECO:0007669"/>
    <property type="project" value="UniProtKB-SubCell"/>
</dbReference>
<evidence type="ECO:0000256" key="8">
    <source>
        <dbReference type="RuleBase" id="RU368072"/>
    </source>
</evidence>
<dbReference type="Gramene" id="Solyc01g104570.3.1">
    <property type="protein sequence ID" value="Solyc01g104570.3.1"/>
    <property type="gene ID" value="Solyc01g104570.3"/>
</dbReference>
<evidence type="ECO:0000313" key="12">
    <source>
        <dbReference type="EnsemblPlants" id="Solyc01g104570.3.1"/>
    </source>
</evidence>
<keyword evidence="4 8" id="KW-0498">Mitosis</keyword>
<keyword evidence="6 8" id="KW-0131">Cell cycle</keyword>
<evidence type="ECO:0000256" key="6">
    <source>
        <dbReference type="ARBA" id="ARBA00023306"/>
    </source>
</evidence>